<accession>A0A8T1TTQ4</accession>
<evidence type="ECO:0000256" key="3">
    <source>
        <dbReference type="ARBA" id="ARBA00022691"/>
    </source>
</evidence>
<dbReference type="Pfam" id="PF13649">
    <property type="entry name" value="Methyltransf_25"/>
    <property type="match status" value="1"/>
</dbReference>
<evidence type="ECO:0000313" key="5">
    <source>
        <dbReference type="EMBL" id="KAG6947891.1"/>
    </source>
</evidence>
<dbReference type="VEuPathDB" id="FungiDB:PC110_g8332"/>
<evidence type="ECO:0000313" key="6">
    <source>
        <dbReference type="Proteomes" id="UP000688947"/>
    </source>
</evidence>
<dbReference type="OrthoDB" id="66144at2759"/>
<dbReference type="PANTHER" id="PTHR13610:SF11">
    <property type="entry name" value="METHYLTRANSFERASE DOMAIN-CONTAINING PROTEIN"/>
    <property type="match status" value="1"/>
</dbReference>
<keyword evidence="2" id="KW-0808">Transferase</keyword>
<evidence type="ECO:0000256" key="2">
    <source>
        <dbReference type="ARBA" id="ARBA00022679"/>
    </source>
</evidence>
<sequence length="199" mass="21969">MATSEDRRRQVRQLVLEAARARANDALTLMSDDCNKELFAPFSPSPVAVINAVWRKIEDAQLSLTSEDLLVDLGCGDGRWLVSGVKRFNCNAFGVELDDNLVKRAKEQVQKEGLKHKIRVEMGDVMQTDISSAKLVIVYAFAESLSGIAERLKSQLKEEANVLSIGVSWLIWRKVDFESLGGNRTGVNVKEDCAGISTA</sequence>
<evidence type="ECO:0000256" key="1">
    <source>
        <dbReference type="ARBA" id="ARBA00022603"/>
    </source>
</evidence>
<evidence type="ECO:0000259" key="4">
    <source>
        <dbReference type="Pfam" id="PF13649"/>
    </source>
</evidence>
<keyword evidence="1" id="KW-0489">Methyltransferase</keyword>
<dbReference type="GO" id="GO:0016279">
    <property type="term" value="F:protein-lysine N-methyltransferase activity"/>
    <property type="evidence" value="ECO:0007669"/>
    <property type="project" value="InterPro"/>
</dbReference>
<dbReference type="InterPro" id="IPR041698">
    <property type="entry name" value="Methyltransf_25"/>
</dbReference>
<protein>
    <recommendedName>
        <fullName evidence="4">Methyltransferase domain-containing protein</fullName>
    </recommendedName>
</protein>
<gene>
    <name evidence="5" type="ORF">JG687_00015807</name>
</gene>
<reference evidence="5" key="1">
    <citation type="submission" date="2021-01" db="EMBL/GenBank/DDBJ databases">
        <title>Phytophthora aleatoria, a newly-described species from Pinus radiata is distinct from Phytophthora cactorum isolates based on comparative genomics.</title>
        <authorList>
            <person name="Mcdougal R."/>
            <person name="Panda P."/>
            <person name="Williams N."/>
            <person name="Studholme D.J."/>
        </authorList>
    </citation>
    <scope>NUCLEOTIDE SEQUENCE</scope>
    <source>
        <strain evidence="5">NZFS 3830</strain>
    </source>
</reference>
<organism evidence="5 6">
    <name type="scientific">Phytophthora cactorum</name>
    <dbReference type="NCBI Taxonomy" id="29920"/>
    <lineage>
        <taxon>Eukaryota</taxon>
        <taxon>Sar</taxon>
        <taxon>Stramenopiles</taxon>
        <taxon>Oomycota</taxon>
        <taxon>Peronosporomycetes</taxon>
        <taxon>Peronosporales</taxon>
        <taxon>Peronosporaceae</taxon>
        <taxon>Phytophthora</taxon>
    </lineage>
</organism>
<dbReference type="Proteomes" id="UP000688947">
    <property type="component" value="Unassembled WGS sequence"/>
</dbReference>
<comment type="caution">
    <text evidence="5">The sequence shown here is derived from an EMBL/GenBank/DDBJ whole genome shotgun (WGS) entry which is preliminary data.</text>
</comment>
<dbReference type="CDD" id="cd02440">
    <property type="entry name" value="AdoMet_MTases"/>
    <property type="match status" value="1"/>
</dbReference>
<dbReference type="InterPro" id="IPR026170">
    <property type="entry name" value="FAM173A/B"/>
</dbReference>
<dbReference type="GO" id="GO:0032259">
    <property type="term" value="P:methylation"/>
    <property type="evidence" value="ECO:0007669"/>
    <property type="project" value="UniProtKB-KW"/>
</dbReference>
<dbReference type="GO" id="GO:1905706">
    <property type="term" value="P:regulation of mitochondrial ATP synthesis coupled proton transport"/>
    <property type="evidence" value="ECO:0007669"/>
    <property type="project" value="TreeGrafter"/>
</dbReference>
<dbReference type="AlphaFoldDB" id="A0A8T1TTQ4"/>
<dbReference type="GO" id="GO:0005739">
    <property type="term" value="C:mitochondrion"/>
    <property type="evidence" value="ECO:0007669"/>
    <property type="project" value="TreeGrafter"/>
</dbReference>
<proteinExistence type="predicted"/>
<keyword evidence="3" id="KW-0949">S-adenosyl-L-methionine</keyword>
<name>A0A8T1TTQ4_9STRA</name>
<dbReference type="PANTHER" id="PTHR13610">
    <property type="entry name" value="METHYLTRANSFERASE DOMAIN-CONTAINING PROTEIN"/>
    <property type="match status" value="1"/>
</dbReference>
<feature type="domain" description="Methyltransferase" evidence="4">
    <location>
        <begin position="71"/>
        <end position="163"/>
    </location>
</feature>
<dbReference type="EMBL" id="JAENGZ010001466">
    <property type="protein sequence ID" value="KAG6947891.1"/>
    <property type="molecule type" value="Genomic_DNA"/>
</dbReference>